<gene>
    <name evidence="2" type="ORF">B0T16DRAFT_490830</name>
</gene>
<name>A0AA40CWD6_9PEZI</name>
<dbReference type="Pfam" id="PF20150">
    <property type="entry name" value="2EXR"/>
    <property type="match status" value="1"/>
</dbReference>
<evidence type="ECO:0000313" key="2">
    <source>
        <dbReference type="EMBL" id="KAK0653107.1"/>
    </source>
</evidence>
<sequence length="440" mass="50490">MTVRVIRRPKERQVRFWLRTAIWEFHLGERTCPYLAGDSLWVCGCCTLQGCCRWLLPSGAGDPSFHHFPLLPTELRLKIWKLSLQRRRIIRINIHLYEYQPDVKEVDKPNENDKHFPVVAGYQSLSKLLRVNRESRQAAQEFYRVHFPCRFLLADKDFSDGPLTETTRPGTFYFNPEHDFLLISSSHPAGPTLLDFIHRLKTVYDPRRVGLLNLAVDTSMLNVTQPVTPRDVSPEVGQAFAETLAQLRAVYSVFHTAAGRQSEGWRSGFTGAVFFNRSMPLIGAAPTFEVLPRDPRPIAEDLRKVYTGFSRSFPYQALQEMFRIWGVKPAHDLEHRLLLGFTPPYRVYDRDSAKRWLKKEDDHWNWCAEGGPTPGAREGSFASINWPALKIPKEDLQRVPRPAVGFWLFPVEAMTDKALGNDALTDLSGYWPELALTSLP</sequence>
<dbReference type="PANTHER" id="PTHR35910:SF6">
    <property type="entry name" value="2EXR DOMAIN-CONTAINING PROTEIN"/>
    <property type="match status" value="1"/>
</dbReference>
<dbReference type="Proteomes" id="UP001174936">
    <property type="component" value="Unassembled WGS sequence"/>
</dbReference>
<protein>
    <recommendedName>
        <fullName evidence="1">2EXR domain-containing protein</fullName>
    </recommendedName>
</protein>
<comment type="caution">
    <text evidence="2">The sequence shown here is derived from an EMBL/GenBank/DDBJ whole genome shotgun (WGS) entry which is preliminary data.</text>
</comment>
<dbReference type="EMBL" id="JAULSV010000002">
    <property type="protein sequence ID" value="KAK0653107.1"/>
    <property type="molecule type" value="Genomic_DNA"/>
</dbReference>
<evidence type="ECO:0000313" key="3">
    <source>
        <dbReference type="Proteomes" id="UP001174936"/>
    </source>
</evidence>
<dbReference type="AlphaFoldDB" id="A0AA40CWD6"/>
<accession>A0AA40CWD6</accession>
<feature type="domain" description="2EXR" evidence="1">
    <location>
        <begin position="65"/>
        <end position="181"/>
    </location>
</feature>
<keyword evidence="3" id="KW-1185">Reference proteome</keyword>
<reference evidence="2" key="1">
    <citation type="submission" date="2023-06" db="EMBL/GenBank/DDBJ databases">
        <title>Genome-scale phylogeny and comparative genomics of the fungal order Sordariales.</title>
        <authorList>
            <consortium name="Lawrence Berkeley National Laboratory"/>
            <person name="Hensen N."/>
            <person name="Bonometti L."/>
            <person name="Westerberg I."/>
            <person name="Brannstrom I.O."/>
            <person name="Guillou S."/>
            <person name="Cros-Aarteil S."/>
            <person name="Calhoun S."/>
            <person name="Haridas S."/>
            <person name="Kuo A."/>
            <person name="Mondo S."/>
            <person name="Pangilinan J."/>
            <person name="Riley R."/>
            <person name="Labutti K."/>
            <person name="Andreopoulos B."/>
            <person name="Lipzen A."/>
            <person name="Chen C."/>
            <person name="Yanf M."/>
            <person name="Daum C."/>
            <person name="Ng V."/>
            <person name="Clum A."/>
            <person name="Steindorff A."/>
            <person name="Ohm R."/>
            <person name="Martin F."/>
            <person name="Silar P."/>
            <person name="Natvig D."/>
            <person name="Lalanne C."/>
            <person name="Gautier V."/>
            <person name="Ament-Velasquez S.L."/>
            <person name="Kruys A."/>
            <person name="Hutchinson M.I."/>
            <person name="Powell A.J."/>
            <person name="Barry K."/>
            <person name="Miller A.N."/>
            <person name="Grigoriev I.V."/>
            <person name="Debuchy R."/>
            <person name="Gladieux P."/>
            <person name="Thoren M.H."/>
            <person name="Johannesson H."/>
        </authorList>
    </citation>
    <scope>NUCLEOTIDE SEQUENCE</scope>
    <source>
        <strain evidence="2">SMH2532-1</strain>
    </source>
</reference>
<dbReference type="InterPro" id="IPR045518">
    <property type="entry name" value="2EXR"/>
</dbReference>
<dbReference type="PANTHER" id="PTHR35910">
    <property type="entry name" value="2EXR DOMAIN-CONTAINING PROTEIN"/>
    <property type="match status" value="1"/>
</dbReference>
<evidence type="ECO:0000259" key="1">
    <source>
        <dbReference type="Pfam" id="PF20150"/>
    </source>
</evidence>
<organism evidence="2 3">
    <name type="scientific">Cercophora newfieldiana</name>
    <dbReference type="NCBI Taxonomy" id="92897"/>
    <lineage>
        <taxon>Eukaryota</taxon>
        <taxon>Fungi</taxon>
        <taxon>Dikarya</taxon>
        <taxon>Ascomycota</taxon>
        <taxon>Pezizomycotina</taxon>
        <taxon>Sordariomycetes</taxon>
        <taxon>Sordariomycetidae</taxon>
        <taxon>Sordariales</taxon>
        <taxon>Lasiosphaeriaceae</taxon>
        <taxon>Cercophora</taxon>
    </lineage>
</organism>
<proteinExistence type="predicted"/>